<dbReference type="InterPro" id="IPR044066">
    <property type="entry name" value="TRIAD_supradom"/>
</dbReference>
<dbReference type="Proteomes" id="UP000305948">
    <property type="component" value="Unassembled WGS sequence"/>
</dbReference>
<dbReference type="PROSITE" id="PS51873">
    <property type="entry name" value="TRIAD"/>
    <property type="match status" value="1"/>
</dbReference>
<dbReference type="SMART" id="SM00647">
    <property type="entry name" value="IBR"/>
    <property type="match status" value="2"/>
</dbReference>
<dbReference type="EC" id="2.3.2.31" evidence="2"/>
<dbReference type="FunFam" id="1.20.120.1750:FF:000007">
    <property type="entry name" value="RBR-type E3 ubiquitin transferase"/>
    <property type="match status" value="1"/>
</dbReference>
<evidence type="ECO:0000256" key="6">
    <source>
        <dbReference type="ARBA" id="ARBA00022771"/>
    </source>
</evidence>
<dbReference type="CDD" id="cd16773">
    <property type="entry name" value="RING-HC_RBR_TRIAD1"/>
    <property type="match status" value="1"/>
</dbReference>
<accession>A0A5C3MLR8</accession>
<feature type="domain" description="RING-type" evidence="12">
    <location>
        <begin position="130"/>
        <end position="345"/>
    </location>
</feature>
<evidence type="ECO:0000256" key="1">
    <source>
        <dbReference type="ARBA" id="ARBA00001798"/>
    </source>
</evidence>
<dbReference type="InterPro" id="IPR031127">
    <property type="entry name" value="E3_UB_ligase_RBR"/>
</dbReference>
<sequence>MSDTDYSPEDSDAEYTFSDDDESTSYADDAAVRGKAKAKGQITFRSFSPDDLQGMIDKDIQDLAAIIPCELPIVSILLRHFHWDRERLLEKYAEDACEMFQSASEPYDPPASPVLPPNKRARFENSSPDATYLCKICYDDYSADETFETRCGHRFCIMCWQAYLESKIKEDGQCTIKCMGEACRTVVEEPAIVKLVEKPCYERYQKLIQESYVAANPALRHCPHPSCTQTIYCQGVSGSTLASIVPTVCCAEDHLFCFGCGLDSDHKPLVCKLVKLWLKNAREDAGTASWIKANTRTCPKCEQSIEKAGGCNRMLCRHCNYQFCWLCMRKWEAHGYNDSVCSTWKEPDPDDNATDAKRSLEKWLFYFDRFNNHELSSKLDQSLAERATERVVEVQEAGNMSWIEAKFMESAVDELTRCRRTLKWTYAMAHFLAAGNKKQMFEDLQMNLEAAVEDLSQLLEAPIEADTVQSLRHKMIDKTAYVKKRHELLRQDTAARLSEGSWEWTVEID</sequence>
<dbReference type="SUPFAM" id="SSF57850">
    <property type="entry name" value="RING/U-box"/>
    <property type="match status" value="2"/>
</dbReference>
<dbReference type="InterPro" id="IPR013083">
    <property type="entry name" value="Znf_RING/FYVE/PHD"/>
</dbReference>
<feature type="domain" description="RING-type" evidence="11">
    <location>
        <begin position="134"/>
        <end position="174"/>
    </location>
</feature>
<dbReference type="PANTHER" id="PTHR11685">
    <property type="entry name" value="RBR FAMILY RING FINGER AND IBR DOMAIN-CONTAINING"/>
    <property type="match status" value="1"/>
</dbReference>
<evidence type="ECO:0000313" key="13">
    <source>
        <dbReference type="EMBL" id="TFK46349.1"/>
    </source>
</evidence>
<dbReference type="Pfam" id="PF19422">
    <property type="entry name" value="Ariadne"/>
    <property type="match status" value="1"/>
</dbReference>
<dbReference type="Gene3D" id="1.20.120.1750">
    <property type="match status" value="1"/>
</dbReference>
<evidence type="ECO:0000256" key="9">
    <source>
        <dbReference type="PROSITE-ProRule" id="PRU00175"/>
    </source>
</evidence>
<proteinExistence type="predicted"/>
<dbReference type="Pfam" id="PF01485">
    <property type="entry name" value="IBR"/>
    <property type="match status" value="1"/>
</dbReference>
<dbReference type="Gene3D" id="3.30.40.10">
    <property type="entry name" value="Zinc/RING finger domain, C3HC4 (zinc finger)"/>
    <property type="match status" value="1"/>
</dbReference>
<dbReference type="Pfam" id="PF22191">
    <property type="entry name" value="IBR_1"/>
    <property type="match status" value="1"/>
</dbReference>
<dbReference type="Pfam" id="PF21235">
    <property type="entry name" value="UBA_ARI1"/>
    <property type="match status" value="1"/>
</dbReference>
<dbReference type="EMBL" id="ML213530">
    <property type="protein sequence ID" value="TFK46349.1"/>
    <property type="molecule type" value="Genomic_DNA"/>
</dbReference>
<name>A0A5C3MLR8_9AGAM</name>
<keyword evidence="14" id="KW-1185">Reference proteome</keyword>
<keyword evidence="4" id="KW-0479">Metal-binding</keyword>
<keyword evidence="8" id="KW-0862">Zinc</keyword>
<evidence type="ECO:0000256" key="5">
    <source>
        <dbReference type="ARBA" id="ARBA00022737"/>
    </source>
</evidence>
<evidence type="ECO:0000259" key="11">
    <source>
        <dbReference type="PROSITE" id="PS50089"/>
    </source>
</evidence>
<dbReference type="PROSITE" id="PS50089">
    <property type="entry name" value="ZF_RING_2"/>
    <property type="match status" value="1"/>
</dbReference>
<evidence type="ECO:0000256" key="2">
    <source>
        <dbReference type="ARBA" id="ARBA00012251"/>
    </source>
</evidence>
<dbReference type="FunFam" id="3.30.40.10:FF:000019">
    <property type="entry name" value="RBR-type E3 ubiquitin transferase"/>
    <property type="match status" value="1"/>
</dbReference>
<dbReference type="Pfam" id="PF13923">
    <property type="entry name" value="zf-C3HC4_2"/>
    <property type="match status" value="1"/>
</dbReference>
<keyword evidence="3" id="KW-0808">Transferase</keyword>
<dbReference type="InterPro" id="IPR001841">
    <property type="entry name" value="Znf_RING"/>
</dbReference>
<evidence type="ECO:0000256" key="10">
    <source>
        <dbReference type="SAM" id="MobiDB-lite"/>
    </source>
</evidence>
<evidence type="ECO:0000256" key="7">
    <source>
        <dbReference type="ARBA" id="ARBA00022786"/>
    </source>
</evidence>
<dbReference type="GO" id="GO:0061630">
    <property type="term" value="F:ubiquitin protein ligase activity"/>
    <property type="evidence" value="ECO:0007669"/>
    <property type="project" value="UniProtKB-EC"/>
</dbReference>
<keyword evidence="5" id="KW-0677">Repeat</keyword>
<evidence type="ECO:0000256" key="4">
    <source>
        <dbReference type="ARBA" id="ARBA00022723"/>
    </source>
</evidence>
<dbReference type="GO" id="GO:0016567">
    <property type="term" value="P:protein ubiquitination"/>
    <property type="evidence" value="ECO:0007669"/>
    <property type="project" value="InterPro"/>
</dbReference>
<organism evidence="13 14">
    <name type="scientific">Heliocybe sulcata</name>
    <dbReference type="NCBI Taxonomy" id="5364"/>
    <lineage>
        <taxon>Eukaryota</taxon>
        <taxon>Fungi</taxon>
        <taxon>Dikarya</taxon>
        <taxon>Basidiomycota</taxon>
        <taxon>Agaricomycotina</taxon>
        <taxon>Agaricomycetes</taxon>
        <taxon>Gloeophyllales</taxon>
        <taxon>Gloeophyllaceae</taxon>
        <taxon>Heliocybe</taxon>
    </lineage>
</organism>
<evidence type="ECO:0000256" key="3">
    <source>
        <dbReference type="ARBA" id="ARBA00022679"/>
    </source>
</evidence>
<dbReference type="InterPro" id="IPR045840">
    <property type="entry name" value="Ariadne"/>
</dbReference>
<comment type="catalytic activity">
    <reaction evidence="1">
        <text>[E2 ubiquitin-conjugating enzyme]-S-ubiquitinyl-L-cysteine + [acceptor protein]-L-lysine = [E2 ubiquitin-conjugating enzyme]-L-cysteine + [acceptor protein]-N(6)-ubiquitinyl-L-lysine.</text>
        <dbReference type="EC" id="2.3.2.31"/>
    </reaction>
</comment>
<dbReference type="OrthoDB" id="10009520at2759"/>
<gene>
    <name evidence="13" type="ORF">OE88DRAFT_1667664</name>
</gene>
<dbReference type="STRING" id="5364.A0A5C3MLR8"/>
<reference evidence="13 14" key="1">
    <citation type="journal article" date="2019" name="Nat. Ecol. Evol.">
        <title>Megaphylogeny resolves global patterns of mushroom evolution.</title>
        <authorList>
            <person name="Varga T."/>
            <person name="Krizsan K."/>
            <person name="Foldi C."/>
            <person name="Dima B."/>
            <person name="Sanchez-Garcia M."/>
            <person name="Sanchez-Ramirez S."/>
            <person name="Szollosi G.J."/>
            <person name="Szarkandi J.G."/>
            <person name="Papp V."/>
            <person name="Albert L."/>
            <person name="Andreopoulos W."/>
            <person name="Angelini C."/>
            <person name="Antonin V."/>
            <person name="Barry K.W."/>
            <person name="Bougher N.L."/>
            <person name="Buchanan P."/>
            <person name="Buyck B."/>
            <person name="Bense V."/>
            <person name="Catcheside P."/>
            <person name="Chovatia M."/>
            <person name="Cooper J."/>
            <person name="Damon W."/>
            <person name="Desjardin D."/>
            <person name="Finy P."/>
            <person name="Geml J."/>
            <person name="Haridas S."/>
            <person name="Hughes K."/>
            <person name="Justo A."/>
            <person name="Karasinski D."/>
            <person name="Kautmanova I."/>
            <person name="Kiss B."/>
            <person name="Kocsube S."/>
            <person name="Kotiranta H."/>
            <person name="LaButti K.M."/>
            <person name="Lechner B.E."/>
            <person name="Liimatainen K."/>
            <person name="Lipzen A."/>
            <person name="Lukacs Z."/>
            <person name="Mihaltcheva S."/>
            <person name="Morgado L.N."/>
            <person name="Niskanen T."/>
            <person name="Noordeloos M.E."/>
            <person name="Ohm R.A."/>
            <person name="Ortiz-Santana B."/>
            <person name="Ovrebo C."/>
            <person name="Racz N."/>
            <person name="Riley R."/>
            <person name="Savchenko A."/>
            <person name="Shiryaev A."/>
            <person name="Soop K."/>
            <person name="Spirin V."/>
            <person name="Szebenyi C."/>
            <person name="Tomsovsky M."/>
            <person name="Tulloss R.E."/>
            <person name="Uehling J."/>
            <person name="Grigoriev I.V."/>
            <person name="Vagvolgyi C."/>
            <person name="Papp T."/>
            <person name="Martin F.M."/>
            <person name="Miettinen O."/>
            <person name="Hibbett D.S."/>
            <person name="Nagy L.G."/>
        </authorList>
    </citation>
    <scope>NUCLEOTIDE SEQUENCE [LARGE SCALE GENOMIC DNA]</scope>
    <source>
        <strain evidence="13 14">OMC1185</strain>
    </source>
</reference>
<evidence type="ECO:0000313" key="14">
    <source>
        <dbReference type="Proteomes" id="UP000305948"/>
    </source>
</evidence>
<feature type="region of interest" description="Disordered" evidence="10">
    <location>
        <begin position="1"/>
        <end position="28"/>
    </location>
</feature>
<keyword evidence="7" id="KW-0833">Ubl conjugation pathway</keyword>
<dbReference type="GO" id="GO:0008270">
    <property type="term" value="F:zinc ion binding"/>
    <property type="evidence" value="ECO:0007669"/>
    <property type="project" value="UniProtKB-KW"/>
</dbReference>
<evidence type="ECO:0000256" key="8">
    <source>
        <dbReference type="ARBA" id="ARBA00022833"/>
    </source>
</evidence>
<dbReference type="InterPro" id="IPR048962">
    <property type="entry name" value="ARIH1-like_UBL"/>
</dbReference>
<dbReference type="AlphaFoldDB" id="A0A5C3MLR8"/>
<feature type="compositionally biased region" description="Acidic residues" evidence="10">
    <location>
        <begin position="1"/>
        <end position="23"/>
    </location>
</feature>
<keyword evidence="6 9" id="KW-0863">Zinc-finger</keyword>
<protein>
    <recommendedName>
        <fullName evidence="2">RBR-type E3 ubiquitin transferase</fullName>
        <ecNumber evidence="2">2.3.2.31</ecNumber>
    </recommendedName>
</protein>
<dbReference type="InterPro" id="IPR002867">
    <property type="entry name" value="IBR_dom"/>
</dbReference>
<evidence type="ECO:0000259" key="12">
    <source>
        <dbReference type="PROSITE" id="PS51873"/>
    </source>
</evidence>